<dbReference type="GO" id="GO:0005840">
    <property type="term" value="C:ribosome"/>
    <property type="evidence" value="ECO:0007669"/>
    <property type="project" value="UniProtKB-KW"/>
</dbReference>
<dbReference type="EMBL" id="CCYA01000238">
    <property type="protein sequence ID" value="CEH14009.1"/>
    <property type="molecule type" value="Genomic_DNA"/>
</dbReference>
<dbReference type="PANTHER" id="PTHR13362">
    <property type="entry name" value="MITOCHONDRIAL RIBOSOMAL PROTEIN S33"/>
    <property type="match status" value="1"/>
</dbReference>
<dbReference type="GO" id="GO:0005739">
    <property type="term" value="C:mitochondrion"/>
    <property type="evidence" value="ECO:0007669"/>
    <property type="project" value="UniProtKB-SubCell"/>
</dbReference>
<feature type="compositionally biased region" description="Basic residues" evidence="7">
    <location>
        <begin position="94"/>
        <end position="114"/>
    </location>
</feature>
<reference evidence="9" key="1">
    <citation type="submission" date="2014-09" db="EMBL/GenBank/DDBJ databases">
        <authorList>
            <person name="Sharma Rahul"/>
            <person name="Thines Marco"/>
        </authorList>
    </citation>
    <scope>NUCLEOTIDE SEQUENCE [LARGE SCALE GENOMIC DNA]</scope>
</reference>
<dbReference type="Pfam" id="PF08293">
    <property type="entry name" value="MRP-S33"/>
    <property type="match status" value="1"/>
</dbReference>
<evidence type="ECO:0000256" key="2">
    <source>
        <dbReference type="ARBA" id="ARBA00008970"/>
    </source>
</evidence>
<dbReference type="GO" id="GO:1990904">
    <property type="term" value="C:ribonucleoprotein complex"/>
    <property type="evidence" value="ECO:0007669"/>
    <property type="project" value="UniProtKB-KW"/>
</dbReference>
<keyword evidence="9" id="KW-1185">Reference proteome</keyword>
<dbReference type="Proteomes" id="UP000054845">
    <property type="component" value="Unassembled WGS sequence"/>
</dbReference>
<sequence length="114" mass="12804">MASSSINLLRSLAVARSRIFQTSTPSLSNPGGVRTGSKILRARLRGPSMLRYYPPTLNLRSVNMLGRELEGDMWRDVVDWNERQRLADLDKAKHYGKNPPKKGQGRRAAVKGKK</sequence>
<comment type="similarity">
    <text evidence="2">Belongs to the mitochondrion-specific ribosomal protein mS33 family.</text>
</comment>
<comment type="subcellular location">
    <subcellularLocation>
        <location evidence="1">Mitochondrion</location>
    </subcellularLocation>
</comment>
<dbReference type="STRING" id="401625.A0A0P1BEV1"/>
<evidence type="ECO:0000256" key="4">
    <source>
        <dbReference type="ARBA" id="ARBA00023128"/>
    </source>
</evidence>
<keyword evidence="4" id="KW-0496">Mitochondrion</keyword>
<dbReference type="AlphaFoldDB" id="A0A0P1BEV1"/>
<evidence type="ECO:0000256" key="7">
    <source>
        <dbReference type="SAM" id="MobiDB-lite"/>
    </source>
</evidence>
<dbReference type="InterPro" id="IPR013219">
    <property type="entry name" value="Ribosomal_mS33"/>
</dbReference>
<accession>A0A0P1BEV1</accession>
<evidence type="ECO:0000256" key="1">
    <source>
        <dbReference type="ARBA" id="ARBA00004173"/>
    </source>
</evidence>
<name>A0A0P1BEV1_9BASI</name>
<organism evidence="8 9">
    <name type="scientific">Ceraceosorus bombacis</name>
    <dbReference type="NCBI Taxonomy" id="401625"/>
    <lineage>
        <taxon>Eukaryota</taxon>
        <taxon>Fungi</taxon>
        <taxon>Dikarya</taxon>
        <taxon>Basidiomycota</taxon>
        <taxon>Ustilaginomycotina</taxon>
        <taxon>Exobasidiomycetes</taxon>
        <taxon>Ceraceosorales</taxon>
        <taxon>Ceraceosoraceae</taxon>
        <taxon>Ceraceosorus</taxon>
    </lineage>
</organism>
<dbReference type="PANTHER" id="PTHR13362:SF2">
    <property type="entry name" value="SMALL RIBOSOMAL SUBUNIT PROTEIN MS33"/>
    <property type="match status" value="1"/>
</dbReference>
<evidence type="ECO:0000313" key="8">
    <source>
        <dbReference type="EMBL" id="CEH14009.1"/>
    </source>
</evidence>
<evidence type="ECO:0000256" key="6">
    <source>
        <dbReference type="ARBA" id="ARBA00035132"/>
    </source>
</evidence>
<evidence type="ECO:0000256" key="3">
    <source>
        <dbReference type="ARBA" id="ARBA00022980"/>
    </source>
</evidence>
<keyword evidence="5" id="KW-0687">Ribonucleoprotein</keyword>
<keyword evidence="3 8" id="KW-0689">Ribosomal protein</keyword>
<dbReference type="OrthoDB" id="2257454at2759"/>
<evidence type="ECO:0000313" key="9">
    <source>
        <dbReference type="Proteomes" id="UP000054845"/>
    </source>
</evidence>
<proteinExistence type="inferred from homology"/>
<feature type="region of interest" description="Disordered" evidence="7">
    <location>
        <begin position="90"/>
        <end position="114"/>
    </location>
</feature>
<evidence type="ECO:0000256" key="5">
    <source>
        <dbReference type="ARBA" id="ARBA00023274"/>
    </source>
</evidence>
<protein>
    <recommendedName>
        <fullName evidence="6">Small ribosomal subunit protein mS33</fullName>
    </recommendedName>
</protein>